<dbReference type="Pfam" id="PF02668">
    <property type="entry name" value="TauD"/>
    <property type="match status" value="1"/>
</dbReference>
<feature type="region of interest" description="Disordered" evidence="6">
    <location>
        <begin position="305"/>
        <end position="324"/>
    </location>
</feature>
<feature type="compositionally biased region" description="Basic and acidic residues" evidence="6">
    <location>
        <begin position="315"/>
        <end position="324"/>
    </location>
</feature>
<evidence type="ECO:0000313" key="8">
    <source>
        <dbReference type="EMBL" id="KPI39359.1"/>
    </source>
</evidence>
<sequence length="324" mass="36137">MPGVLLEEPLLQSRGATLRKLAPTFAAEIVGLDLSSAPSVEAFQEIKDAVTKYGVVVIRQTNLTDESHIALGRQFGELDDITPYLAAGRKNRLKYVELFDVSNVEEDGSIVPLTSPKGQHGKGNSLFHVDSSFNPRRAGFSLLLAHELPPPNMGGATAFADTRTAYDDLSDDLKAELVSQNYIAFHSMHHSRKLASPEYFADLDPTQYPMGKHRLVQRHEASGRMNLYVAAHVHHLEGPDGQQPPAKLFEDLYKHACDDKYVVQIEWQNAGDMIIWDNTCVMHRALGGEFRTKYRRDMRRVTVHDGSSTAWGLNEKTDKRAGMP</sequence>
<dbReference type="InterPro" id="IPR003819">
    <property type="entry name" value="TauD/TfdA-like"/>
</dbReference>
<dbReference type="GO" id="GO:0051213">
    <property type="term" value="F:dioxygenase activity"/>
    <property type="evidence" value="ECO:0007669"/>
    <property type="project" value="UniProtKB-KW"/>
</dbReference>
<evidence type="ECO:0000256" key="6">
    <source>
        <dbReference type="SAM" id="MobiDB-lite"/>
    </source>
</evidence>
<dbReference type="AlphaFoldDB" id="A0A0N0NLS0"/>
<evidence type="ECO:0000256" key="4">
    <source>
        <dbReference type="ARBA" id="ARBA00023002"/>
    </source>
</evidence>
<proteinExistence type="inferred from homology"/>
<dbReference type="EMBL" id="LFJN01000015">
    <property type="protein sequence ID" value="KPI39359.1"/>
    <property type="molecule type" value="Genomic_DNA"/>
</dbReference>
<feature type="domain" description="TauD/TfdA-like" evidence="7">
    <location>
        <begin position="18"/>
        <end position="302"/>
    </location>
</feature>
<accession>A0A0N0NLS0</accession>
<keyword evidence="9" id="KW-1185">Reference proteome</keyword>
<keyword evidence="5" id="KW-0408">Iron</keyword>
<dbReference type="GeneID" id="28737052"/>
<gene>
    <name evidence="8" type="ORF">AB675_4996</name>
</gene>
<keyword evidence="2" id="KW-0479">Metal-binding</keyword>
<keyword evidence="4" id="KW-0560">Oxidoreductase</keyword>
<dbReference type="GO" id="GO:0046872">
    <property type="term" value="F:metal ion binding"/>
    <property type="evidence" value="ECO:0007669"/>
    <property type="project" value="UniProtKB-KW"/>
</dbReference>
<keyword evidence="3 8" id="KW-0223">Dioxygenase</keyword>
<evidence type="ECO:0000256" key="1">
    <source>
        <dbReference type="ARBA" id="ARBA00005896"/>
    </source>
</evidence>
<evidence type="ECO:0000259" key="7">
    <source>
        <dbReference type="Pfam" id="PF02668"/>
    </source>
</evidence>
<dbReference type="SUPFAM" id="SSF51197">
    <property type="entry name" value="Clavaminate synthase-like"/>
    <property type="match status" value="1"/>
</dbReference>
<evidence type="ECO:0000256" key="2">
    <source>
        <dbReference type="ARBA" id="ARBA00022723"/>
    </source>
</evidence>
<dbReference type="PANTHER" id="PTHR43779">
    <property type="entry name" value="DIOXYGENASE RV0097-RELATED"/>
    <property type="match status" value="1"/>
</dbReference>
<dbReference type="PANTHER" id="PTHR43779:SF3">
    <property type="entry name" value="(3R)-3-[(CARBOXYMETHYL)AMINO]FATTY ACID OXYGENASE_DECARBOXYLASE"/>
    <property type="match status" value="1"/>
</dbReference>
<dbReference type="Gene3D" id="3.60.130.10">
    <property type="entry name" value="Clavaminate synthase-like"/>
    <property type="match status" value="1"/>
</dbReference>
<dbReference type="InterPro" id="IPR042098">
    <property type="entry name" value="TauD-like_sf"/>
</dbReference>
<dbReference type="OrthoDB" id="5818554at2759"/>
<evidence type="ECO:0000256" key="5">
    <source>
        <dbReference type="ARBA" id="ARBA00023004"/>
    </source>
</evidence>
<comment type="similarity">
    <text evidence="1">Belongs to the TfdA dioxygenase family.</text>
</comment>
<comment type="caution">
    <text evidence="8">The sequence shown here is derived from an EMBL/GenBank/DDBJ whole genome shotgun (WGS) entry which is preliminary data.</text>
</comment>
<protein>
    <submittedName>
        <fullName evidence="8">Alpha-ketoglutarate-dependent 2,4-dichlorophenoxyacetate dioxygenase</fullName>
    </submittedName>
</protein>
<evidence type="ECO:0000313" key="9">
    <source>
        <dbReference type="Proteomes" id="UP000038010"/>
    </source>
</evidence>
<dbReference type="VEuPathDB" id="FungiDB:AB675_4996"/>
<evidence type="ECO:0000256" key="3">
    <source>
        <dbReference type="ARBA" id="ARBA00022964"/>
    </source>
</evidence>
<dbReference type="Proteomes" id="UP000038010">
    <property type="component" value="Unassembled WGS sequence"/>
</dbReference>
<dbReference type="STRING" id="1664694.A0A0N0NLS0"/>
<dbReference type="InterPro" id="IPR051178">
    <property type="entry name" value="TfdA_dioxygenase"/>
</dbReference>
<organism evidence="8 9">
    <name type="scientific">Cyphellophora attinorum</name>
    <dbReference type="NCBI Taxonomy" id="1664694"/>
    <lineage>
        <taxon>Eukaryota</taxon>
        <taxon>Fungi</taxon>
        <taxon>Dikarya</taxon>
        <taxon>Ascomycota</taxon>
        <taxon>Pezizomycotina</taxon>
        <taxon>Eurotiomycetes</taxon>
        <taxon>Chaetothyriomycetidae</taxon>
        <taxon>Chaetothyriales</taxon>
        <taxon>Cyphellophoraceae</taxon>
        <taxon>Cyphellophora</taxon>
    </lineage>
</organism>
<reference evidence="8 9" key="1">
    <citation type="submission" date="2015-06" db="EMBL/GenBank/DDBJ databases">
        <title>Draft genome of the ant-associated black yeast Phialophora attae CBS 131958.</title>
        <authorList>
            <person name="Moreno L.F."/>
            <person name="Stielow B.J."/>
            <person name="de Hoog S."/>
            <person name="Vicente V.A."/>
            <person name="Weiss V.A."/>
            <person name="de Vries M."/>
            <person name="Cruz L.M."/>
            <person name="Souza E.M."/>
        </authorList>
    </citation>
    <scope>NUCLEOTIDE SEQUENCE [LARGE SCALE GENOMIC DNA]</scope>
    <source>
        <strain evidence="8 9">CBS 131958</strain>
    </source>
</reference>
<dbReference type="RefSeq" id="XP_017999322.1">
    <property type="nucleotide sequence ID" value="XM_018145172.1"/>
</dbReference>
<name>A0A0N0NLS0_9EURO</name>